<dbReference type="RefSeq" id="XP_018188816.1">
    <property type="nucleotide sequence ID" value="XM_018328921.1"/>
</dbReference>
<name>A0A165HBL5_XYLHT</name>
<dbReference type="EMBL" id="KV407457">
    <property type="protein sequence ID" value="KZF23261.1"/>
    <property type="molecule type" value="Genomic_DNA"/>
</dbReference>
<gene>
    <name evidence="2" type="ORF">L228DRAFT_107251</name>
</gene>
<feature type="region of interest" description="Disordered" evidence="1">
    <location>
        <begin position="40"/>
        <end position="73"/>
    </location>
</feature>
<dbReference type="Proteomes" id="UP000076632">
    <property type="component" value="Unassembled WGS sequence"/>
</dbReference>
<dbReference type="GeneID" id="28894058"/>
<reference evidence="2 3" key="1">
    <citation type="journal article" date="2016" name="Fungal Biol.">
        <title>The genome of Xylona heveae provides a window into fungal endophytism.</title>
        <authorList>
            <person name="Gazis R."/>
            <person name="Kuo A."/>
            <person name="Riley R."/>
            <person name="LaButti K."/>
            <person name="Lipzen A."/>
            <person name="Lin J."/>
            <person name="Amirebrahimi M."/>
            <person name="Hesse C.N."/>
            <person name="Spatafora J.W."/>
            <person name="Henrissat B."/>
            <person name="Hainaut M."/>
            <person name="Grigoriev I.V."/>
            <person name="Hibbett D.S."/>
        </authorList>
    </citation>
    <scope>NUCLEOTIDE SEQUENCE [LARGE SCALE GENOMIC DNA]</scope>
    <source>
        <strain evidence="2 3">TC161</strain>
    </source>
</reference>
<evidence type="ECO:0000313" key="3">
    <source>
        <dbReference type="Proteomes" id="UP000076632"/>
    </source>
</evidence>
<feature type="compositionally biased region" description="Polar residues" evidence="1">
    <location>
        <begin position="64"/>
        <end position="73"/>
    </location>
</feature>
<protein>
    <submittedName>
        <fullName evidence="2">Uncharacterized protein</fullName>
    </submittedName>
</protein>
<dbReference type="InParanoid" id="A0A165HBL5"/>
<accession>A0A165HBL5</accession>
<evidence type="ECO:0000313" key="2">
    <source>
        <dbReference type="EMBL" id="KZF23261.1"/>
    </source>
</evidence>
<sequence length="164" mass="18367">MAPSTVPKLLRQKMGFRTGRPESQRDVLPIMPKNECNLFGQPKGQSVVTPTTSLPRKGPGQLHEVTSPSSHTSATRTMLQWPYQSFPWELANYLDSMRHSVIENPSKWPLSTSSDHSRINQKAKSTIAARVWTRQASILPRLGDFHGSLAPLVCDRRLLVAKLI</sequence>
<organism evidence="2 3">
    <name type="scientific">Xylona heveae (strain CBS 132557 / TC161)</name>
    <dbReference type="NCBI Taxonomy" id="1328760"/>
    <lineage>
        <taxon>Eukaryota</taxon>
        <taxon>Fungi</taxon>
        <taxon>Dikarya</taxon>
        <taxon>Ascomycota</taxon>
        <taxon>Pezizomycotina</taxon>
        <taxon>Xylonomycetes</taxon>
        <taxon>Xylonales</taxon>
        <taxon>Xylonaceae</taxon>
        <taxon>Xylona</taxon>
    </lineage>
</organism>
<proteinExistence type="predicted"/>
<keyword evidence="3" id="KW-1185">Reference proteome</keyword>
<feature type="compositionally biased region" description="Polar residues" evidence="1">
    <location>
        <begin position="43"/>
        <end position="54"/>
    </location>
</feature>
<dbReference type="AlphaFoldDB" id="A0A165HBL5"/>
<evidence type="ECO:0000256" key="1">
    <source>
        <dbReference type="SAM" id="MobiDB-lite"/>
    </source>
</evidence>